<dbReference type="EMBL" id="FUIE01000020">
    <property type="protein sequence ID" value="SJM53450.1"/>
    <property type="molecule type" value="Genomic_DNA"/>
</dbReference>
<dbReference type="Proteomes" id="UP000195766">
    <property type="component" value="Unassembled WGS sequence"/>
</dbReference>
<organism evidence="2 3">
    <name type="scientific">Brevundimonas diminuta 3F5N</name>
    <dbReference type="NCBI Taxonomy" id="1255603"/>
    <lineage>
        <taxon>Bacteria</taxon>
        <taxon>Pseudomonadati</taxon>
        <taxon>Pseudomonadota</taxon>
        <taxon>Alphaproteobacteria</taxon>
        <taxon>Caulobacterales</taxon>
        <taxon>Caulobacteraceae</taxon>
        <taxon>Brevundimonas</taxon>
    </lineage>
</organism>
<dbReference type="OrthoDB" id="9813158at2"/>
<evidence type="ECO:0000259" key="1">
    <source>
        <dbReference type="Pfam" id="PF13622"/>
    </source>
</evidence>
<sequence>MTASLLDSLPYARFLNLQTQMNGDEITVVMPFADKLIGNPMLPALHGGSTAALLEMTAMAQVSLTYPRLRLPRPINVTVAYLRSGRPIDVYARARINKAGRRVAHVVAEAWQDTRQEPIASLTAHFLLDPENAGS</sequence>
<proteinExistence type="predicted"/>
<protein>
    <submittedName>
        <fullName evidence="2">Thioesterase family protein</fullName>
    </submittedName>
</protein>
<dbReference type="RefSeq" id="WP_087139430.1">
    <property type="nucleotide sequence ID" value="NZ_FUIE01000020.1"/>
</dbReference>
<dbReference type="CDD" id="cd03443">
    <property type="entry name" value="PaaI_thioesterase"/>
    <property type="match status" value="1"/>
</dbReference>
<evidence type="ECO:0000313" key="2">
    <source>
        <dbReference type="EMBL" id="SJM53450.1"/>
    </source>
</evidence>
<dbReference type="Pfam" id="PF13622">
    <property type="entry name" value="4HBT_3"/>
    <property type="match status" value="1"/>
</dbReference>
<feature type="domain" description="Acyl-CoA thioesterase-like N-terminal HotDog" evidence="1">
    <location>
        <begin position="44"/>
        <end position="126"/>
    </location>
</feature>
<dbReference type="InterPro" id="IPR029069">
    <property type="entry name" value="HotDog_dom_sf"/>
</dbReference>
<reference evidence="2 3" key="1">
    <citation type="submission" date="2017-02" db="EMBL/GenBank/DDBJ databases">
        <authorList>
            <person name="Peterson S.W."/>
        </authorList>
    </citation>
    <scope>NUCLEOTIDE SEQUENCE [LARGE SCALE GENOMIC DNA]</scope>
    <source>
        <strain evidence="2 3">3F5N</strain>
    </source>
</reference>
<dbReference type="SUPFAM" id="SSF54637">
    <property type="entry name" value="Thioesterase/thiol ester dehydrase-isomerase"/>
    <property type="match status" value="1"/>
</dbReference>
<accession>A0A1R4FBV1</accession>
<dbReference type="AlphaFoldDB" id="A0A1R4FBV1"/>
<name>A0A1R4FBV1_BREDI</name>
<dbReference type="Gene3D" id="3.10.129.10">
    <property type="entry name" value="Hotdog Thioesterase"/>
    <property type="match status" value="1"/>
</dbReference>
<dbReference type="InterPro" id="IPR049449">
    <property type="entry name" value="TesB_ACOT8-like_N"/>
</dbReference>
<evidence type="ECO:0000313" key="3">
    <source>
        <dbReference type="Proteomes" id="UP000195766"/>
    </source>
</evidence>
<gene>
    <name evidence="2" type="ORF">FM111_03855</name>
</gene>